<organism evidence="2">
    <name type="scientific">Tetraselmis chuii</name>
    <dbReference type="NCBI Taxonomy" id="63592"/>
    <lineage>
        <taxon>Eukaryota</taxon>
        <taxon>Viridiplantae</taxon>
        <taxon>Chlorophyta</taxon>
        <taxon>core chlorophytes</taxon>
        <taxon>Chlorodendrophyceae</taxon>
        <taxon>Chlorodendrales</taxon>
        <taxon>Chlorodendraceae</taxon>
        <taxon>Tetraselmis</taxon>
    </lineage>
</organism>
<sequence length="103" mass="11754">MPFQSKRQRAAIRRQAREQAVAAEVSIAESRPSVGVEQRRGGVGIIVNKNNNDSPSRADTARARIRETTTVQNLQSRVRDLRRKVVSSNEAERYGKYCQQQWE</sequence>
<feature type="region of interest" description="Disordered" evidence="1">
    <location>
        <begin position="46"/>
        <end position="72"/>
    </location>
</feature>
<proteinExistence type="predicted"/>
<protein>
    <submittedName>
        <fullName evidence="2">Uncharacterized protein</fullName>
    </submittedName>
</protein>
<evidence type="ECO:0000313" key="2">
    <source>
        <dbReference type="EMBL" id="CAD9205503.1"/>
    </source>
</evidence>
<reference evidence="2" key="1">
    <citation type="submission" date="2021-01" db="EMBL/GenBank/DDBJ databases">
        <authorList>
            <person name="Corre E."/>
            <person name="Pelletier E."/>
            <person name="Niang G."/>
            <person name="Scheremetjew M."/>
            <person name="Finn R."/>
            <person name="Kale V."/>
            <person name="Holt S."/>
            <person name="Cochrane G."/>
            <person name="Meng A."/>
            <person name="Brown T."/>
            <person name="Cohen L."/>
        </authorList>
    </citation>
    <scope>NUCLEOTIDE SEQUENCE</scope>
    <source>
        <strain evidence="2">PLY429</strain>
    </source>
</reference>
<gene>
    <name evidence="2" type="ORF">TCHU04912_LOCUS7739</name>
</gene>
<dbReference type="AlphaFoldDB" id="A0A7S1SR42"/>
<evidence type="ECO:0000256" key="1">
    <source>
        <dbReference type="SAM" id="MobiDB-lite"/>
    </source>
</evidence>
<accession>A0A7S1SR42</accession>
<name>A0A7S1SR42_9CHLO</name>
<dbReference type="EMBL" id="HBGG01015156">
    <property type="protein sequence ID" value="CAD9205503.1"/>
    <property type="molecule type" value="Transcribed_RNA"/>
</dbReference>